<keyword evidence="2" id="KW-1185">Reference proteome</keyword>
<name>A0A0M6YPG8_9RHOB</name>
<accession>A0A0M6YPG8</accession>
<dbReference type="RefSeq" id="WP_055086671.1">
    <property type="nucleotide sequence ID" value="NZ_CXSU01000012.1"/>
</dbReference>
<dbReference type="OrthoDB" id="7582980at2"/>
<dbReference type="Pfam" id="PF09550">
    <property type="entry name" value="Phage_TAC_6"/>
    <property type="match status" value="1"/>
</dbReference>
<evidence type="ECO:0000313" key="2">
    <source>
        <dbReference type="Proteomes" id="UP000049222"/>
    </source>
</evidence>
<dbReference type="InterPro" id="IPR019056">
    <property type="entry name" value="Phage_TAC_6"/>
</dbReference>
<evidence type="ECO:0000313" key="1">
    <source>
        <dbReference type="EMBL" id="CTQ50906.1"/>
    </source>
</evidence>
<dbReference type="AlphaFoldDB" id="A0A0M6YPG8"/>
<sequence>MTDAADGAFDWPALMAVGLRGLGLKPAEFWMLTPAELAFLLGQGDGRLPMDRAGLDALAARFPDKEDTSDG</sequence>
<dbReference type="NCBIfam" id="TIGR02216">
    <property type="entry name" value="phage_TIGR02216"/>
    <property type="match status" value="1"/>
</dbReference>
<protein>
    <recommendedName>
        <fullName evidence="3">Phage tail assembly chaperone</fullName>
    </recommendedName>
</protein>
<gene>
    <name evidence="1" type="ORF">JDO7802_02937</name>
</gene>
<proteinExistence type="predicted"/>
<dbReference type="EMBL" id="CXSU01000012">
    <property type="protein sequence ID" value="CTQ50906.1"/>
    <property type="molecule type" value="Genomic_DNA"/>
</dbReference>
<reference evidence="1 2" key="1">
    <citation type="submission" date="2015-07" db="EMBL/GenBank/DDBJ databases">
        <authorList>
            <person name="Noorani M."/>
        </authorList>
    </citation>
    <scope>NUCLEOTIDE SEQUENCE [LARGE SCALE GENOMIC DNA]</scope>
    <source>
        <strain evidence="1 2">CECT 7802</strain>
    </source>
</reference>
<organism evidence="1 2">
    <name type="scientific">Jannaschia donghaensis</name>
    <dbReference type="NCBI Taxonomy" id="420998"/>
    <lineage>
        <taxon>Bacteria</taxon>
        <taxon>Pseudomonadati</taxon>
        <taxon>Pseudomonadota</taxon>
        <taxon>Alphaproteobacteria</taxon>
        <taxon>Rhodobacterales</taxon>
        <taxon>Roseobacteraceae</taxon>
        <taxon>Jannaschia</taxon>
    </lineage>
</organism>
<evidence type="ECO:0008006" key="3">
    <source>
        <dbReference type="Google" id="ProtNLM"/>
    </source>
</evidence>
<dbReference type="STRING" id="420998.JDO7802_02937"/>
<dbReference type="InterPro" id="IPR011739">
    <property type="entry name" value="GTA_rcc01693"/>
</dbReference>
<dbReference type="Proteomes" id="UP000049222">
    <property type="component" value="Unassembled WGS sequence"/>
</dbReference>